<evidence type="ECO:0000256" key="2">
    <source>
        <dbReference type="SAM" id="MobiDB-lite"/>
    </source>
</evidence>
<feature type="region of interest" description="Disordered" evidence="2">
    <location>
        <begin position="662"/>
        <end position="690"/>
    </location>
</feature>
<keyword evidence="4" id="KW-1185">Reference proteome</keyword>
<feature type="compositionally biased region" description="Low complexity" evidence="2">
    <location>
        <begin position="21"/>
        <end position="33"/>
    </location>
</feature>
<evidence type="ECO:0000313" key="4">
    <source>
        <dbReference type="Proteomes" id="UP000707451"/>
    </source>
</evidence>
<protein>
    <submittedName>
        <fullName evidence="3">Uncharacterized protein</fullName>
    </submittedName>
</protein>
<comment type="caution">
    <text evidence="3">The sequence shown here is derived from an EMBL/GenBank/DDBJ whole genome shotgun (WGS) entry which is preliminary data.</text>
</comment>
<feature type="compositionally biased region" description="Basic residues" evidence="2">
    <location>
        <begin position="1"/>
        <end position="13"/>
    </location>
</feature>
<dbReference type="EMBL" id="JAHRHY010000012">
    <property type="protein sequence ID" value="KAG9065431.1"/>
    <property type="molecule type" value="Genomic_DNA"/>
</dbReference>
<feature type="region of interest" description="Disordered" evidence="2">
    <location>
        <begin position="1"/>
        <end position="129"/>
    </location>
</feature>
<evidence type="ECO:0000256" key="1">
    <source>
        <dbReference type="SAM" id="Coils"/>
    </source>
</evidence>
<keyword evidence="1" id="KW-0175">Coiled coil</keyword>
<dbReference type="Gene3D" id="3.60.130.30">
    <property type="match status" value="1"/>
</dbReference>
<feature type="compositionally biased region" description="Basic and acidic residues" evidence="2">
    <location>
        <begin position="662"/>
        <end position="688"/>
    </location>
</feature>
<proteinExistence type="predicted"/>
<feature type="region of interest" description="Disordered" evidence="2">
    <location>
        <begin position="624"/>
        <end position="649"/>
    </location>
</feature>
<feature type="compositionally biased region" description="Polar residues" evidence="2">
    <location>
        <begin position="65"/>
        <end position="97"/>
    </location>
</feature>
<name>A0A9P7XTH8_9FUNG</name>
<evidence type="ECO:0000313" key="3">
    <source>
        <dbReference type="EMBL" id="KAG9065431.1"/>
    </source>
</evidence>
<dbReference type="AlphaFoldDB" id="A0A9P7XTH8"/>
<gene>
    <name evidence="3" type="ORF">KI688_002756</name>
</gene>
<feature type="coiled-coil region" evidence="1">
    <location>
        <begin position="213"/>
        <end position="240"/>
    </location>
</feature>
<feature type="compositionally biased region" description="Polar residues" evidence="2">
    <location>
        <begin position="265"/>
        <end position="280"/>
    </location>
</feature>
<organism evidence="3 4">
    <name type="scientific">Linnemannia hyalina</name>
    <dbReference type="NCBI Taxonomy" id="64524"/>
    <lineage>
        <taxon>Eukaryota</taxon>
        <taxon>Fungi</taxon>
        <taxon>Fungi incertae sedis</taxon>
        <taxon>Mucoromycota</taxon>
        <taxon>Mortierellomycotina</taxon>
        <taxon>Mortierellomycetes</taxon>
        <taxon>Mortierellales</taxon>
        <taxon>Mortierellaceae</taxon>
        <taxon>Linnemannia</taxon>
    </lineage>
</organism>
<dbReference type="OrthoDB" id="2436537at2759"/>
<reference evidence="3" key="1">
    <citation type="submission" date="2021-06" db="EMBL/GenBank/DDBJ databases">
        <title>Genome Sequence of Mortierella hyaline Strain SCG-10, a Cold-Adapted, Nitrate-Reducing Fungus Isolated from Soil in Minnesota, USA.</title>
        <authorList>
            <person name="Aldossari N."/>
        </authorList>
    </citation>
    <scope>NUCLEOTIDE SEQUENCE</scope>
    <source>
        <strain evidence="3">SCG-10</strain>
    </source>
</reference>
<accession>A0A9P7XTH8</accession>
<sequence>MKPKNRNGSKKSAAHANTSKQQQQLQQQNTVESQQKDLPRPTPDLPSKPETPQEIAAATRPRPEPTSTTITRSTASGQLSSASPSLKGKQQQDSLQATKLYGESNLARPTTSTSSTSNYPQPERRMAPATSMETEYIEALYAEHSQPLAISLSQTHDSLFSHLAQLGDLPPNSSSESGDIDFDDIDSYDEQGVDGDCEDFEDDLDVYEHDDFLSSQEAILLELRREQVEFEENVRQLQQQLQRQGSLLPSSSSYDGIDYEHADQPDTNSGAVGEQINTIDTSNSLSKARKGQIWTGHDCRLCDEPRSNLCIGKYGWYWRPIIIEALATAAAAIAIFNSRPMDSTQGSTLQQPYRFSEFLPRPNSIRSQSLQEAQSQLSDPDRTYPARMPFFNRYAVWRIMWIYLFGHDLFSTLHVNADRSLTRSFLLYSVSAVSTPKGQHPTAQSVPISHMYRGTTPPPPAMVYPLPPNSPYKFGRKSSEFLEPVGETHEFQSAEGNSRQVLLHVWPPDELDTNLLQKLEACCREFQNKDVVHGHSGDGFLNGWRPSWKDPQQTGVLRFGHWRVRAPPEQGGHLYPPFQTPLTLAAGGGSVLGSTANVIANNNTNNTANHQQNVNAAPIKDAFAQNGKGGTQATSNGQTNQTNGACAVHDPPRQRAIENHRDICHDPDCPHRDDKQQQQDDNRPRDLQLESATQGRLLRLVRAIQMVEKGIIARHLKFLFPTLYEKYHGLQFGTPRLFDAVATVALAMDVSPRLHHDKAHTKHGFCWIVACGDFVGGDLCIPELGKRVVMRPGTVVAIRSTVVAYYIERYAKDTSMYVMYAYTSDNNWPPAA</sequence>
<feature type="compositionally biased region" description="Polar residues" evidence="2">
    <location>
        <begin position="631"/>
        <end position="644"/>
    </location>
</feature>
<feature type="region of interest" description="Disordered" evidence="2">
    <location>
        <begin position="261"/>
        <end position="280"/>
    </location>
</feature>
<dbReference type="Proteomes" id="UP000707451">
    <property type="component" value="Unassembled WGS sequence"/>
</dbReference>